<sequence>ILAKLYQTKSLCEATQGLVILNLGQITRMAPELGLTLRTSSVGVRLTRCISCNRSITRWIFIGIRFPTCNTSAQELIPCLYATNNMTTT</sequence>
<accession>A0A4Y2M2T8</accession>
<evidence type="ECO:0000313" key="2">
    <source>
        <dbReference type="Proteomes" id="UP000499080"/>
    </source>
</evidence>
<name>A0A4Y2M2T8_ARAVE</name>
<organism evidence="1 2">
    <name type="scientific">Araneus ventricosus</name>
    <name type="common">Orbweaver spider</name>
    <name type="synonym">Epeira ventricosa</name>
    <dbReference type="NCBI Taxonomy" id="182803"/>
    <lineage>
        <taxon>Eukaryota</taxon>
        <taxon>Metazoa</taxon>
        <taxon>Ecdysozoa</taxon>
        <taxon>Arthropoda</taxon>
        <taxon>Chelicerata</taxon>
        <taxon>Arachnida</taxon>
        <taxon>Araneae</taxon>
        <taxon>Araneomorphae</taxon>
        <taxon>Entelegynae</taxon>
        <taxon>Araneoidea</taxon>
        <taxon>Araneidae</taxon>
        <taxon>Araneus</taxon>
    </lineage>
</organism>
<protein>
    <submittedName>
        <fullName evidence="1">Uncharacterized protein</fullName>
    </submittedName>
</protein>
<dbReference type="EMBL" id="BGPR01202138">
    <property type="protein sequence ID" value="GBN20753.1"/>
    <property type="molecule type" value="Genomic_DNA"/>
</dbReference>
<keyword evidence="2" id="KW-1185">Reference proteome</keyword>
<reference evidence="1 2" key="1">
    <citation type="journal article" date="2019" name="Sci. Rep.">
        <title>Orb-weaving spider Araneus ventricosus genome elucidates the spidroin gene catalogue.</title>
        <authorList>
            <person name="Kono N."/>
            <person name="Nakamura H."/>
            <person name="Ohtoshi R."/>
            <person name="Moran D.A.P."/>
            <person name="Shinohara A."/>
            <person name="Yoshida Y."/>
            <person name="Fujiwara M."/>
            <person name="Mori M."/>
            <person name="Tomita M."/>
            <person name="Arakawa K."/>
        </authorList>
    </citation>
    <scope>NUCLEOTIDE SEQUENCE [LARGE SCALE GENOMIC DNA]</scope>
</reference>
<dbReference type="AlphaFoldDB" id="A0A4Y2M2T8"/>
<feature type="non-terminal residue" evidence="1">
    <location>
        <position position="1"/>
    </location>
</feature>
<gene>
    <name evidence="1" type="ORF">AVEN_154307_1</name>
</gene>
<dbReference type="Proteomes" id="UP000499080">
    <property type="component" value="Unassembled WGS sequence"/>
</dbReference>
<proteinExistence type="predicted"/>
<evidence type="ECO:0000313" key="1">
    <source>
        <dbReference type="EMBL" id="GBN20753.1"/>
    </source>
</evidence>
<comment type="caution">
    <text evidence="1">The sequence shown here is derived from an EMBL/GenBank/DDBJ whole genome shotgun (WGS) entry which is preliminary data.</text>
</comment>